<keyword evidence="1" id="KW-0805">Transcription regulation</keyword>
<dbReference type="InterPro" id="IPR036388">
    <property type="entry name" value="WH-like_DNA-bd_sf"/>
</dbReference>
<dbReference type="GO" id="GO:0003677">
    <property type="term" value="F:DNA binding"/>
    <property type="evidence" value="ECO:0007669"/>
    <property type="project" value="UniProtKB-KW"/>
</dbReference>
<evidence type="ECO:0000256" key="3">
    <source>
        <dbReference type="ARBA" id="ARBA00023163"/>
    </source>
</evidence>
<organism evidence="6 7">
    <name type="scientific">Enterocloster aldenensis</name>
    <dbReference type="NCBI Taxonomy" id="358742"/>
    <lineage>
        <taxon>Bacteria</taxon>
        <taxon>Bacillati</taxon>
        <taxon>Bacillota</taxon>
        <taxon>Clostridia</taxon>
        <taxon>Lachnospirales</taxon>
        <taxon>Lachnospiraceae</taxon>
        <taxon>Enterocloster</taxon>
    </lineage>
</organism>
<dbReference type="Proteomes" id="UP001299608">
    <property type="component" value="Unassembled WGS sequence"/>
</dbReference>
<keyword evidence="2 6" id="KW-0238">DNA-binding</keyword>
<feature type="domain" description="HTH deoR-type" evidence="5">
    <location>
        <begin position="2"/>
        <end position="57"/>
    </location>
</feature>
<dbReference type="Gene3D" id="1.10.10.10">
    <property type="entry name" value="Winged helix-like DNA-binding domain superfamily/Winged helix DNA-binding domain"/>
    <property type="match status" value="1"/>
</dbReference>
<dbReference type="PANTHER" id="PTHR30363">
    <property type="entry name" value="HTH-TYPE TRANSCRIPTIONAL REGULATOR SRLR-RELATED"/>
    <property type="match status" value="1"/>
</dbReference>
<dbReference type="SMART" id="SM00420">
    <property type="entry name" value="HTH_DEOR"/>
    <property type="match status" value="1"/>
</dbReference>
<dbReference type="InterPro" id="IPR001034">
    <property type="entry name" value="DeoR_HTH"/>
</dbReference>
<evidence type="ECO:0000313" key="7">
    <source>
        <dbReference type="Proteomes" id="UP001299608"/>
    </source>
</evidence>
<dbReference type="SUPFAM" id="SSF100950">
    <property type="entry name" value="NagB/RpiA/CoA transferase-like"/>
    <property type="match status" value="1"/>
</dbReference>
<reference evidence="6" key="1">
    <citation type="submission" date="2022-01" db="EMBL/GenBank/DDBJ databases">
        <title>Collection of gut derived symbiotic bacterial strains cultured from healthy donors.</title>
        <authorList>
            <person name="Lin H."/>
            <person name="Kohout C."/>
            <person name="Waligurski E."/>
            <person name="Pamer E.G."/>
        </authorList>
    </citation>
    <scope>NUCLEOTIDE SEQUENCE</scope>
    <source>
        <strain evidence="6">DFI.6.55</strain>
    </source>
</reference>
<feature type="coiled-coil region" evidence="4">
    <location>
        <begin position="25"/>
        <end position="77"/>
    </location>
</feature>
<accession>A0AAW5C0R9</accession>
<gene>
    <name evidence="6" type="ORF">L0N08_25190</name>
</gene>
<dbReference type="PROSITE" id="PS00894">
    <property type="entry name" value="HTH_DEOR_1"/>
    <property type="match status" value="1"/>
</dbReference>
<evidence type="ECO:0000256" key="4">
    <source>
        <dbReference type="SAM" id="Coils"/>
    </source>
</evidence>
<keyword evidence="4" id="KW-0175">Coiled coil</keyword>
<proteinExistence type="predicted"/>
<dbReference type="InterPro" id="IPR037171">
    <property type="entry name" value="NagB/RpiA_transferase-like"/>
</dbReference>
<keyword evidence="3" id="KW-0804">Transcription</keyword>
<evidence type="ECO:0000256" key="2">
    <source>
        <dbReference type="ARBA" id="ARBA00023125"/>
    </source>
</evidence>
<dbReference type="GO" id="GO:0003700">
    <property type="term" value="F:DNA-binding transcription factor activity"/>
    <property type="evidence" value="ECO:0007669"/>
    <property type="project" value="InterPro"/>
</dbReference>
<sequence length="264" mass="30330">MYNKRQKEIIRFLSEAKFAKMEQLAEQFQVSLETIRRDLLELEKDSSIKRVRGGAVYNNLRAKEMEYEKKMENNQVEKHAIAKLAAEYINDGDAVAMNNGTANLELARCLLDTKERLTVVTNSPDIAMVLIGNESNSVYLTAGRLRRHNKSLIGSMCSQSLEDFRVDKTILCIDGISIEDGITEYNTEEAAILRKMLQIGRTRMILCEFSKFSEVAFNKVCSAAQIDYVFTDWNISYKEVKAWSDIHVRVLTADRKYMENKKLE</sequence>
<name>A0AAW5C0R9_9FIRM</name>
<dbReference type="RefSeq" id="WP_238053874.1">
    <property type="nucleotide sequence ID" value="NZ_JAKNGE010000042.1"/>
</dbReference>
<dbReference type="InterPro" id="IPR050313">
    <property type="entry name" value="Carb_Metab_HTH_regulators"/>
</dbReference>
<dbReference type="SMART" id="SM01134">
    <property type="entry name" value="DeoRC"/>
    <property type="match status" value="1"/>
</dbReference>
<dbReference type="Pfam" id="PF08220">
    <property type="entry name" value="HTH_DeoR"/>
    <property type="match status" value="1"/>
</dbReference>
<evidence type="ECO:0000313" key="6">
    <source>
        <dbReference type="EMBL" id="MCG4748714.1"/>
    </source>
</evidence>
<dbReference type="Pfam" id="PF00455">
    <property type="entry name" value="DeoRC"/>
    <property type="match status" value="1"/>
</dbReference>
<dbReference type="AlphaFoldDB" id="A0AAW5C0R9"/>
<dbReference type="PRINTS" id="PR00037">
    <property type="entry name" value="HTHLACR"/>
</dbReference>
<dbReference type="InterPro" id="IPR036390">
    <property type="entry name" value="WH_DNA-bd_sf"/>
</dbReference>
<dbReference type="SUPFAM" id="SSF46785">
    <property type="entry name" value="Winged helix' DNA-binding domain"/>
    <property type="match status" value="1"/>
</dbReference>
<dbReference type="PANTHER" id="PTHR30363:SF44">
    <property type="entry name" value="AGA OPERON TRANSCRIPTIONAL REPRESSOR-RELATED"/>
    <property type="match status" value="1"/>
</dbReference>
<comment type="caution">
    <text evidence="6">The sequence shown here is derived from an EMBL/GenBank/DDBJ whole genome shotgun (WGS) entry which is preliminary data.</text>
</comment>
<protein>
    <submittedName>
        <fullName evidence="6">DeoR/GlpR family DNA-binding transcription regulator</fullName>
    </submittedName>
</protein>
<evidence type="ECO:0000259" key="5">
    <source>
        <dbReference type="PROSITE" id="PS51000"/>
    </source>
</evidence>
<dbReference type="PROSITE" id="PS51000">
    <property type="entry name" value="HTH_DEOR_2"/>
    <property type="match status" value="1"/>
</dbReference>
<dbReference type="InterPro" id="IPR018356">
    <property type="entry name" value="Tscrpt_reg_HTH_DeoR_CS"/>
</dbReference>
<evidence type="ECO:0000256" key="1">
    <source>
        <dbReference type="ARBA" id="ARBA00023015"/>
    </source>
</evidence>
<dbReference type="InterPro" id="IPR014036">
    <property type="entry name" value="DeoR-like_C"/>
</dbReference>
<dbReference type="EMBL" id="JAKNGE010000042">
    <property type="protein sequence ID" value="MCG4748714.1"/>
    <property type="molecule type" value="Genomic_DNA"/>
</dbReference>